<accession>A0A2Z7C2R1</accession>
<reference evidence="1 2" key="1">
    <citation type="journal article" date="2015" name="Proc. Natl. Acad. Sci. U.S.A.">
        <title>The resurrection genome of Boea hygrometrica: A blueprint for survival of dehydration.</title>
        <authorList>
            <person name="Xiao L."/>
            <person name="Yang G."/>
            <person name="Zhang L."/>
            <person name="Yang X."/>
            <person name="Zhao S."/>
            <person name="Ji Z."/>
            <person name="Zhou Q."/>
            <person name="Hu M."/>
            <person name="Wang Y."/>
            <person name="Chen M."/>
            <person name="Xu Y."/>
            <person name="Jin H."/>
            <person name="Xiao X."/>
            <person name="Hu G."/>
            <person name="Bao F."/>
            <person name="Hu Y."/>
            <person name="Wan P."/>
            <person name="Li L."/>
            <person name="Deng X."/>
            <person name="Kuang T."/>
            <person name="Xiang C."/>
            <person name="Zhu J.K."/>
            <person name="Oliver M.J."/>
            <person name="He Y."/>
        </authorList>
    </citation>
    <scope>NUCLEOTIDE SEQUENCE [LARGE SCALE GENOMIC DNA]</scope>
    <source>
        <strain evidence="2">cv. XS01</strain>
    </source>
</reference>
<evidence type="ECO:0000313" key="2">
    <source>
        <dbReference type="Proteomes" id="UP000250235"/>
    </source>
</evidence>
<dbReference type="UniPathway" id="UPA00143"/>
<feature type="non-terminal residue" evidence="1">
    <location>
        <position position="1"/>
    </location>
</feature>
<dbReference type="PANTHER" id="PTHR31060">
    <property type="entry name" value="OSJNBA0011J08.25 PROTEIN-RELATED"/>
    <property type="match status" value="1"/>
</dbReference>
<evidence type="ECO:0000313" key="1">
    <source>
        <dbReference type="EMBL" id="KZV38797.1"/>
    </source>
</evidence>
<sequence length="117" mass="13281">IFDVRLSLMGRNGESLILELVSEILAANSSIFADLITDYRKNLSGGLCRIEVPDVENLNAFLETIELMLEGDILKKLLKIGVLRAIDILEVFFFILQRRMTNLDSFIFSCINNELDL</sequence>
<name>A0A2Z7C2R1_9LAMI</name>
<dbReference type="GO" id="GO:0016567">
    <property type="term" value="P:protein ubiquitination"/>
    <property type="evidence" value="ECO:0007669"/>
    <property type="project" value="UniProtKB-UniPathway"/>
</dbReference>
<keyword evidence="2" id="KW-1185">Reference proteome</keyword>
<organism evidence="1 2">
    <name type="scientific">Dorcoceras hygrometricum</name>
    <dbReference type="NCBI Taxonomy" id="472368"/>
    <lineage>
        <taxon>Eukaryota</taxon>
        <taxon>Viridiplantae</taxon>
        <taxon>Streptophyta</taxon>
        <taxon>Embryophyta</taxon>
        <taxon>Tracheophyta</taxon>
        <taxon>Spermatophyta</taxon>
        <taxon>Magnoliopsida</taxon>
        <taxon>eudicotyledons</taxon>
        <taxon>Gunneridae</taxon>
        <taxon>Pentapetalae</taxon>
        <taxon>asterids</taxon>
        <taxon>lamiids</taxon>
        <taxon>Lamiales</taxon>
        <taxon>Gesneriaceae</taxon>
        <taxon>Didymocarpoideae</taxon>
        <taxon>Trichosporeae</taxon>
        <taxon>Loxocarpinae</taxon>
        <taxon>Dorcoceras</taxon>
    </lineage>
</organism>
<dbReference type="PANTHER" id="PTHR31060:SF33">
    <property type="entry name" value="OS04G0278000 PROTEIN"/>
    <property type="match status" value="1"/>
</dbReference>
<gene>
    <name evidence="1" type="ORF">F511_20336</name>
</gene>
<protein>
    <submittedName>
        <fullName evidence="1">BTB/POZ domain-containing protein</fullName>
    </submittedName>
</protein>
<dbReference type="OrthoDB" id="2014231at2759"/>
<dbReference type="Proteomes" id="UP000250235">
    <property type="component" value="Unassembled WGS sequence"/>
</dbReference>
<dbReference type="EMBL" id="KV001729">
    <property type="protein sequence ID" value="KZV38797.1"/>
    <property type="molecule type" value="Genomic_DNA"/>
</dbReference>
<dbReference type="AlphaFoldDB" id="A0A2Z7C2R1"/>
<proteinExistence type="predicted"/>
<dbReference type="InterPro" id="IPR038920">
    <property type="entry name" value="At3g05675-like"/>
</dbReference>